<dbReference type="SMART" id="SM00273">
    <property type="entry name" value="ENTH"/>
    <property type="match status" value="1"/>
</dbReference>
<feature type="chain" id="PRO_5039906544" evidence="3">
    <location>
        <begin position="27"/>
        <end position="1264"/>
    </location>
</feature>
<feature type="region of interest" description="Disordered" evidence="2">
    <location>
        <begin position="22"/>
        <end position="174"/>
    </location>
</feature>
<feature type="domain" description="ENTH" evidence="4">
    <location>
        <begin position="223"/>
        <end position="371"/>
    </location>
</feature>
<feature type="transmembrane region" description="Helical" evidence="1">
    <location>
        <begin position="927"/>
        <end position="959"/>
    </location>
</feature>
<name>A0A9K3K7H3_9STRA</name>
<evidence type="ECO:0000256" key="2">
    <source>
        <dbReference type="SAM" id="MobiDB-lite"/>
    </source>
</evidence>
<feature type="compositionally biased region" description="Basic and acidic residues" evidence="2">
    <location>
        <begin position="1112"/>
        <end position="1121"/>
    </location>
</feature>
<dbReference type="AlphaFoldDB" id="A0A9K3K7H3"/>
<protein>
    <submittedName>
        <fullName evidence="5">ANTH domain containing protein</fullName>
    </submittedName>
</protein>
<keyword evidence="1" id="KW-1133">Transmembrane helix</keyword>
<feature type="compositionally biased region" description="Acidic residues" evidence="2">
    <location>
        <begin position="781"/>
        <end position="811"/>
    </location>
</feature>
<dbReference type="OrthoDB" id="44015at2759"/>
<evidence type="ECO:0000313" key="5">
    <source>
        <dbReference type="EMBL" id="KAG7338423.1"/>
    </source>
</evidence>
<evidence type="ECO:0000313" key="6">
    <source>
        <dbReference type="Proteomes" id="UP000693970"/>
    </source>
</evidence>
<feature type="compositionally biased region" description="Polar residues" evidence="2">
    <location>
        <begin position="759"/>
        <end position="773"/>
    </location>
</feature>
<feature type="compositionally biased region" description="Low complexity" evidence="2">
    <location>
        <begin position="122"/>
        <end position="133"/>
    </location>
</feature>
<dbReference type="InterPro" id="IPR011417">
    <property type="entry name" value="ANTH_dom"/>
</dbReference>
<feature type="compositionally biased region" description="Acidic residues" evidence="2">
    <location>
        <begin position="61"/>
        <end position="99"/>
    </location>
</feature>
<reference evidence="5" key="1">
    <citation type="journal article" date="2021" name="Sci. Rep.">
        <title>Diploid genomic architecture of Nitzschia inconspicua, an elite biomass production diatom.</title>
        <authorList>
            <person name="Oliver A."/>
            <person name="Podell S."/>
            <person name="Pinowska A."/>
            <person name="Traller J.C."/>
            <person name="Smith S.R."/>
            <person name="McClure R."/>
            <person name="Beliaev A."/>
            <person name="Bohutskyi P."/>
            <person name="Hill E.A."/>
            <person name="Rabines A."/>
            <person name="Zheng H."/>
            <person name="Allen L.Z."/>
            <person name="Kuo A."/>
            <person name="Grigoriev I.V."/>
            <person name="Allen A.E."/>
            <person name="Hazlebeck D."/>
            <person name="Allen E.E."/>
        </authorList>
    </citation>
    <scope>NUCLEOTIDE SEQUENCE</scope>
    <source>
        <strain evidence="5">Hildebrandi</strain>
    </source>
</reference>
<dbReference type="InterPro" id="IPR013809">
    <property type="entry name" value="ENTH"/>
</dbReference>
<feature type="compositionally biased region" description="Polar residues" evidence="2">
    <location>
        <begin position="1122"/>
        <end position="1131"/>
    </location>
</feature>
<feature type="region of interest" description="Disordered" evidence="2">
    <location>
        <begin position="1112"/>
        <end position="1134"/>
    </location>
</feature>
<feature type="compositionally biased region" description="Basic and acidic residues" evidence="2">
    <location>
        <begin position="550"/>
        <end position="569"/>
    </location>
</feature>
<keyword evidence="6" id="KW-1185">Reference proteome</keyword>
<feature type="region of interest" description="Disordered" evidence="2">
    <location>
        <begin position="511"/>
        <end position="569"/>
    </location>
</feature>
<dbReference type="Proteomes" id="UP000693970">
    <property type="component" value="Unassembled WGS sequence"/>
</dbReference>
<feature type="region of interest" description="Disordered" evidence="2">
    <location>
        <begin position="759"/>
        <end position="825"/>
    </location>
</feature>
<feature type="signal peptide" evidence="3">
    <location>
        <begin position="1"/>
        <end position="26"/>
    </location>
</feature>
<feature type="transmembrane region" description="Helical" evidence="1">
    <location>
        <begin position="1006"/>
        <end position="1025"/>
    </location>
</feature>
<evidence type="ECO:0000256" key="1">
    <source>
        <dbReference type="PROSITE-ProRule" id="PRU00243"/>
    </source>
</evidence>
<comment type="caution">
    <text evidence="5">The sequence shown here is derived from an EMBL/GenBank/DDBJ whole genome shotgun (WGS) entry which is preliminary data.</text>
</comment>
<reference evidence="5" key="2">
    <citation type="submission" date="2021-04" db="EMBL/GenBank/DDBJ databases">
        <authorList>
            <person name="Podell S."/>
        </authorList>
    </citation>
    <scope>NUCLEOTIDE SEQUENCE</scope>
    <source>
        <strain evidence="5">Hildebrandi</strain>
    </source>
</reference>
<dbReference type="GO" id="GO:0005543">
    <property type="term" value="F:phospholipid binding"/>
    <property type="evidence" value="ECO:0007669"/>
    <property type="project" value="InterPro"/>
</dbReference>
<dbReference type="PROSITE" id="PS50942">
    <property type="entry name" value="ENTH"/>
    <property type="match status" value="1"/>
</dbReference>
<comment type="caution">
    <text evidence="1">Lacks conserved residue(s) required for the propagation of feature annotation.</text>
</comment>
<keyword evidence="3" id="KW-0732">Signal</keyword>
<sequence length="1264" mass="141300">MRFSTAALLLAVALLAVLDQTTVVAAKKPSRPSSSSRKGKSRGSSSGSSRRPPVSKRRYDEDESDEMGYNDPYDDVDEDDDDEDVEIEIELDFEEEEEEEPRRQPRKSKARGEVQRSRPSKKNSPSNRKSSSRLYDEEDEYDRPPQRPRKGGPPPRGRGPPPRKGRGRVVPYTQQTPTSFTRGLEALRNSMPDPSSVKDAAMKSLSVARETTSSLSANLYREVKGLTSSELEQVMLKATRPDDTPVKGKHAERLVGVTYQISGRYDIYDAVLRKLWAKMAEKDWRTTIKALYILHRFSADGSPEHAAALKARLREIRRTRDPKRKEKYFSSKLLLAGDNKPETVKFRAFLSRYAHYVLIRTQCFGGMFDEIAGPPPKDKKKKSHPKPITQTNLRQENLDAAKLLLNAGVACVLKDGEECENTALAVERVASDLISLSGAVAKALNKALKGDDLDGADPVLLQKWTEFYSEELAPKTRAMVKKTAPKLDAFGLFLPSRASDTVSPDLIQKGLKLGETAEETKTNEGEALEEHEAKEETPSKEEESTEEASAEARKEADEEPKKDDSVEGGKTHSEYFAADENDTTIAIPESILINEASGRNNFSSAVQRQIPLEEQHQTCGHNPHQNLLYLKTSFLLHFQENLYAPSDPSEPLMSQSFFSHQQNQAHQVQSGVSLCHGCGNEEKTIVTPPPGFQSFKSDETTNVSLTTPLTNLVNERIPVESNRETKVAQRLPENDQMVEIGEDQEEDHRYQIVFSGNESNVDAHGDQQSQQRHSASKRDDDENTEEEDDDDDDDDDEDDDEDDEENDDENDASIPADVYGLSGSESNICSSLSTSSDFDISDDDASGVSRVDLVKAGDFGYDTDQAHVSHIVVVAECNDVRSASTTPGAVYSGEQTPPFSSNSQQSMSQRSKAISRFRCMWANLVEFFLFLIFLPVNPLCASYISILEILPHCAFFSIISNRAKRILRQSIHISRGTANTVFKSFQKVRVVTGAFLVQIIRVSCKIVAFATKMFLLVFHIFLQAWKFASFEATEEPQVASGYVVFYFMPSFCSYLMRNVNLPHWMPHLLTLVGVYSLCHQIESGPLLVDESSLFQSSVTKFTEKVSLALEKRKPSSDDKDATTTSPSSRVSLSKERSRRDHLFWEGHHQRIIPRDELACSTILKILRLVLPVFFVADGFSSEFGTIMGVSGASRLTTSFMMSLVRKNLVSSPIGWSSWAIQVLAATYFSKWALLDIMVAIVGLSSIRLIRFLDGERAKKRQRRA</sequence>
<feature type="compositionally biased region" description="Low complexity" evidence="2">
    <location>
        <begin position="22"/>
        <end position="52"/>
    </location>
</feature>
<evidence type="ECO:0000256" key="3">
    <source>
        <dbReference type="SAM" id="SignalP"/>
    </source>
</evidence>
<keyword evidence="1" id="KW-0472">Membrane</keyword>
<organism evidence="5 6">
    <name type="scientific">Nitzschia inconspicua</name>
    <dbReference type="NCBI Taxonomy" id="303405"/>
    <lineage>
        <taxon>Eukaryota</taxon>
        <taxon>Sar</taxon>
        <taxon>Stramenopiles</taxon>
        <taxon>Ochrophyta</taxon>
        <taxon>Bacillariophyta</taxon>
        <taxon>Bacillariophyceae</taxon>
        <taxon>Bacillariophycidae</taxon>
        <taxon>Bacillariales</taxon>
        <taxon>Bacillariaceae</taxon>
        <taxon>Nitzschia</taxon>
    </lineage>
</organism>
<accession>A0A9K3K7H3</accession>
<keyword evidence="1" id="KW-0812">Transmembrane</keyword>
<feature type="region of interest" description="Disordered" evidence="2">
    <location>
        <begin position="723"/>
        <end position="745"/>
    </location>
</feature>
<evidence type="ECO:0000259" key="4">
    <source>
        <dbReference type="PROSITE" id="PS50942"/>
    </source>
</evidence>
<dbReference type="EMBL" id="JAGRRH010000057">
    <property type="protein sequence ID" value="KAG7338423.1"/>
    <property type="molecule type" value="Genomic_DNA"/>
</dbReference>
<dbReference type="Pfam" id="PF07651">
    <property type="entry name" value="ANTH"/>
    <property type="match status" value="1"/>
</dbReference>
<feature type="transmembrane region" description="Helical" evidence="1">
    <location>
        <begin position="1234"/>
        <end position="1252"/>
    </location>
</feature>
<proteinExistence type="predicted"/>
<gene>
    <name evidence="5" type="ORF">IV203_006685</name>
</gene>
<feature type="compositionally biased region" description="Basic and acidic residues" evidence="2">
    <location>
        <begin position="518"/>
        <end position="542"/>
    </location>
</feature>
<feature type="compositionally biased region" description="Pro residues" evidence="2">
    <location>
        <begin position="151"/>
        <end position="160"/>
    </location>
</feature>
<feature type="transmembrane region" description="Helical" evidence="1">
    <location>
        <begin position="1037"/>
        <end position="1056"/>
    </location>
</feature>